<accession>A0A855X2I3</accession>
<protein>
    <submittedName>
        <fullName evidence="6">SMC-Scp complex subunit ScpB</fullName>
    </submittedName>
</protein>
<dbReference type="InterPro" id="IPR036390">
    <property type="entry name" value="WH_DNA-bd_sf"/>
</dbReference>
<reference evidence="6 7" key="1">
    <citation type="journal article" date="2018" name="ISME J.">
        <title>A methanotrophic archaeon couples anaerobic oxidation of methane to Fe(III) reduction.</title>
        <authorList>
            <person name="Cai C."/>
            <person name="Leu A.O."/>
            <person name="Xie G.J."/>
            <person name="Guo J."/>
            <person name="Feng Y."/>
            <person name="Zhao J.X."/>
            <person name="Tyson G.W."/>
            <person name="Yuan Z."/>
            <person name="Hu S."/>
        </authorList>
    </citation>
    <scope>NUCLEOTIDE SEQUENCE [LARGE SCALE GENOMIC DNA]</scope>
    <source>
        <strain evidence="6">FeB_12</strain>
    </source>
</reference>
<comment type="caution">
    <text evidence="6">The sequence shown here is derived from an EMBL/GenBank/DDBJ whole genome shotgun (WGS) entry which is preliminary data.</text>
</comment>
<gene>
    <name evidence="6" type="primary">scpB</name>
    <name evidence="6" type="ORF">C3F09_06940</name>
</gene>
<evidence type="ECO:0000256" key="3">
    <source>
        <dbReference type="ARBA" id="ARBA00022829"/>
    </source>
</evidence>
<evidence type="ECO:0000256" key="4">
    <source>
        <dbReference type="ARBA" id="ARBA00023306"/>
    </source>
</evidence>
<keyword evidence="1" id="KW-0963">Cytoplasm</keyword>
<evidence type="ECO:0000313" key="6">
    <source>
        <dbReference type="EMBL" id="PWB72253.1"/>
    </source>
</evidence>
<keyword evidence="4" id="KW-0131">Cell cycle</keyword>
<evidence type="ECO:0000256" key="1">
    <source>
        <dbReference type="ARBA" id="ARBA00022490"/>
    </source>
</evidence>
<sequence>MDLNQLPSIIEALILSSPEPLPARRILQVLADVTPVQVTRAVEALNVRYEQSGTSFRIREIAGGFQYYILPDYAGYVDELFTRRRKMRLTRAALESVAIVAYRQPVTKAEIEHIRGVASDAVLQNLLEKNMVTIVGRARTVGKPLQYGTTDEFLKFFGLANLEALPKMEEIEAMLAASQSRGQTELELKDELAETALNLKLNVADGSFDPSSREDMDYSGPDSVPAAGTTESDQALHIWTNPQHEAFRPDADNNMDPSVPTGDWDKGPGKE</sequence>
<dbReference type="Pfam" id="PF04079">
    <property type="entry name" value="SMC_ScpB"/>
    <property type="match status" value="1"/>
</dbReference>
<dbReference type="AlphaFoldDB" id="A0A855X2I3"/>
<keyword evidence="2" id="KW-0132">Cell division</keyword>
<dbReference type="InterPro" id="IPR005234">
    <property type="entry name" value="ScpB_csome_segregation"/>
</dbReference>
<dbReference type="SUPFAM" id="SSF46785">
    <property type="entry name" value="Winged helix' DNA-binding domain"/>
    <property type="match status" value="2"/>
</dbReference>
<dbReference type="GO" id="GO:0051301">
    <property type="term" value="P:cell division"/>
    <property type="evidence" value="ECO:0007669"/>
    <property type="project" value="UniProtKB-KW"/>
</dbReference>
<dbReference type="EMBL" id="PQAP01000093">
    <property type="protein sequence ID" value="PWB72253.1"/>
    <property type="molecule type" value="Genomic_DNA"/>
</dbReference>
<keyword evidence="3" id="KW-0159">Chromosome partition</keyword>
<evidence type="ECO:0000256" key="2">
    <source>
        <dbReference type="ARBA" id="ARBA00022618"/>
    </source>
</evidence>
<feature type="region of interest" description="Disordered" evidence="5">
    <location>
        <begin position="204"/>
        <end position="271"/>
    </location>
</feature>
<dbReference type="PANTHER" id="PTHR34298">
    <property type="entry name" value="SEGREGATION AND CONDENSATION PROTEIN B"/>
    <property type="match status" value="1"/>
</dbReference>
<dbReference type="GO" id="GO:0051304">
    <property type="term" value="P:chromosome separation"/>
    <property type="evidence" value="ECO:0007669"/>
    <property type="project" value="InterPro"/>
</dbReference>
<dbReference type="NCBIfam" id="TIGR00281">
    <property type="entry name" value="SMC-Scp complex subunit ScpB"/>
    <property type="match status" value="1"/>
</dbReference>
<dbReference type="InterPro" id="IPR036388">
    <property type="entry name" value="WH-like_DNA-bd_sf"/>
</dbReference>
<dbReference type="Proteomes" id="UP000250918">
    <property type="component" value="Unassembled WGS sequence"/>
</dbReference>
<name>A0A855X2I3_9BACT</name>
<proteinExistence type="predicted"/>
<dbReference type="PANTHER" id="PTHR34298:SF2">
    <property type="entry name" value="SEGREGATION AND CONDENSATION PROTEIN B"/>
    <property type="match status" value="1"/>
</dbReference>
<organism evidence="6 7">
    <name type="scientific">candidate division GN15 bacterium</name>
    <dbReference type="NCBI Taxonomy" id="2072418"/>
    <lineage>
        <taxon>Bacteria</taxon>
        <taxon>candidate division GN15</taxon>
    </lineage>
</organism>
<dbReference type="Gene3D" id="1.10.10.10">
    <property type="entry name" value="Winged helix-like DNA-binding domain superfamily/Winged helix DNA-binding domain"/>
    <property type="match status" value="2"/>
</dbReference>
<evidence type="ECO:0000313" key="7">
    <source>
        <dbReference type="Proteomes" id="UP000250918"/>
    </source>
</evidence>
<evidence type="ECO:0000256" key="5">
    <source>
        <dbReference type="SAM" id="MobiDB-lite"/>
    </source>
</evidence>